<accession>A0A9W7AFY2</accession>
<dbReference type="Pfam" id="PF00884">
    <property type="entry name" value="Sulfatase"/>
    <property type="match status" value="1"/>
</dbReference>
<name>A0A9W7AFY2_9STRA</name>
<comment type="similarity">
    <text evidence="1">Belongs to the sulfatase family.</text>
</comment>
<keyword evidence="5" id="KW-0732">Signal</keyword>
<evidence type="ECO:0000256" key="3">
    <source>
        <dbReference type="ARBA" id="ARBA00022801"/>
    </source>
</evidence>
<organism evidence="7 8">
    <name type="scientific">Triparma laevis f. inornata</name>
    <dbReference type="NCBI Taxonomy" id="1714386"/>
    <lineage>
        <taxon>Eukaryota</taxon>
        <taxon>Sar</taxon>
        <taxon>Stramenopiles</taxon>
        <taxon>Ochrophyta</taxon>
        <taxon>Bolidophyceae</taxon>
        <taxon>Parmales</taxon>
        <taxon>Triparmaceae</taxon>
        <taxon>Triparma</taxon>
    </lineage>
</organism>
<dbReference type="GO" id="GO:0046872">
    <property type="term" value="F:metal ion binding"/>
    <property type="evidence" value="ECO:0007669"/>
    <property type="project" value="UniProtKB-KW"/>
</dbReference>
<dbReference type="Proteomes" id="UP001162640">
    <property type="component" value="Unassembled WGS sequence"/>
</dbReference>
<evidence type="ECO:0000256" key="4">
    <source>
        <dbReference type="ARBA" id="ARBA00022837"/>
    </source>
</evidence>
<dbReference type="InterPro" id="IPR000917">
    <property type="entry name" value="Sulfatase_N"/>
</dbReference>
<evidence type="ECO:0000313" key="7">
    <source>
        <dbReference type="EMBL" id="GMH71174.1"/>
    </source>
</evidence>
<dbReference type="GO" id="GO:0004065">
    <property type="term" value="F:arylsulfatase activity"/>
    <property type="evidence" value="ECO:0007669"/>
    <property type="project" value="TreeGrafter"/>
</dbReference>
<protein>
    <recommendedName>
        <fullName evidence="6">Sulfatase N-terminal domain-containing protein</fullName>
    </recommendedName>
</protein>
<proteinExistence type="inferred from homology"/>
<keyword evidence="3" id="KW-0378">Hydrolase</keyword>
<dbReference type="Pfam" id="PF14707">
    <property type="entry name" value="Sulfatase_C"/>
    <property type="match status" value="1"/>
</dbReference>
<dbReference type="PANTHER" id="PTHR42693:SF33">
    <property type="entry name" value="ARYLSULFATASE"/>
    <property type="match status" value="1"/>
</dbReference>
<dbReference type="InterPro" id="IPR017850">
    <property type="entry name" value="Alkaline_phosphatase_core_sf"/>
</dbReference>
<evidence type="ECO:0000256" key="1">
    <source>
        <dbReference type="ARBA" id="ARBA00008779"/>
    </source>
</evidence>
<dbReference type="AlphaFoldDB" id="A0A9W7AFY2"/>
<reference evidence="8" key="1">
    <citation type="journal article" date="2023" name="Commun. Biol.">
        <title>Genome analysis of Parmales, the sister group of diatoms, reveals the evolutionary specialization of diatoms from phago-mixotrophs to photoautotrophs.</title>
        <authorList>
            <person name="Ban H."/>
            <person name="Sato S."/>
            <person name="Yoshikawa S."/>
            <person name="Yamada K."/>
            <person name="Nakamura Y."/>
            <person name="Ichinomiya M."/>
            <person name="Sato N."/>
            <person name="Blanc-Mathieu R."/>
            <person name="Endo H."/>
            <person name="Kuwata A."/>
            <person name="Ogata H."/>
        </authorList>
    </citation>
    <scope>NUCLEOTIDE SEQUENCE [LARGE SCALE GENOMIC DNA]</scope>
</reference>
<dbReference type="InterPro" id="IPR050738">
    <property type="entry name" value="Sulfatase"/>
</dbReference>
<feature type="domain" description="Sulfatase N-terminal" evidence="6">
    <location>
        <begin position="22"/>
        <end position="399"/>
    </location>
</feature>
<keyword evidence="2" id="KW-0479">Metal-binding</keyword>
<keyword evidence="4" id="KW-0106">Calcium</keyword>
<dbReference type="InterPro" id="IPR024607">
    <property type="entry name" value="Sulfatase_CS"/>
</dbReference>
<evidence type="ECO:0000259" key="6">
    <source>
        <dbReference type="Pfam" id="PF00884"/>
    </source>
</evidence>
<sequence>MTHFRPHLLFTTLLLLVSSSPPNVLLIVSDDQGFADLSLNGHPTISTPNLDSLALSPSGAHFSQFTVAAPICSPSRSAMLTGRLPLRNGVYSDAPPPIDELFRVFYPSSKHCLNDTTLPALLKKNKDYTTAMVGKWHLGSNLAEYCLPGDGKQGFDFFFGLPYSHEEGYPGPSPESYTFPPVPLYVNGEIVEQPFVANDLSSRYTNITNFLLKSLASPVPVDLPPTVDKITGDKLSELNLASRSNDPWFIHMAFENPHVPLFISDDYLENHSPSPRGLYGDAVSEMDSIIGEIISTLKKTNQLDNTLILFLSDNGAWVNPSNGLGDDGSVSPLDGGSNAPFQGGKGDTYEGGLRVPFIVKRPVADDDEQTGTTTCAFEPIRVPVSALDILPTVLDYAGVELPKDEVHDGVSLRALLEGEVDSLEERCLFHWRERDLYAVRCGRLKAHFITRSGFDFKDLGTKHDPPLVFDIESDPAEKYPLAVGDQGLTQEELDDIIDAGKKHEAEMEEGKAKSLYLAQGLDIMPCCDRENTANNLDDIPKIWVHCTCDRQAA</sequence>
<comment type="caution">
    <text evidence="7">The sequence shown here is derived from an EMBL/GenBank/DDBJ whole genome shotgun (WGS) entry which is preliminary data.</text>
</comment>
<feature type="signal peptide" evidence="5">
    <location>
        <begin position="1"/>
        <end position="19"/>
    </location>
</feature>
<dbReference type="Gene3D" id="3.30.1120.10">
    <property type="match status" value="1"/>
</dbReference>
<dbReference type="SUPFAM" id="SSF53649">
    <property type="entry name" value="Alkaline phosphatase-like"/>
    <property type="match status" value="1"/>
</dbReference>
<gene>
    <name evidence="7" type="ORF">TL16_g05582</name>
</gene>
<evidence type="ECO:0000256" key="2">
    <source>
        <dbReference type="ARBA" id="ARBA00022723"/>
    </source>
</evidence>
<dbReference type="EMBL" id="BLQM01000163">
    <property type="protein sequence ID" value="GMH71174.1"/>
    <property type="molecule type" value="Genomic_DNA"/>
</dbReference>
<feature type="chain" id="PRO_5040832538" description="Sulfatase N-terminal domain-containing protein" evidence="5">
    <location>
        <begin position="20"/>
        <end position="553"/>
    </location>
</feature>
<evidence type="ECO:0000313" key="8">
    <source>
        <dbReference type="Proteomes" id="UP001162640"/>
    </source>
</evidence>
<dbReference type="PROSITE" id="PS00523">
    <property type="entry name" value="SULFATASE_1"/>
    <property type="match status" value="1"/>
</dbReference>
<dbReference type="PANTHER" id="PTHR42693">
    <property type="entry name" value="ARYLSULFATASE FAMILY MEMBER"/>
    <property type="match status" value="1"/>
</dbReference>
<dbReference type="Gene3D" id="3.40.720.10">
    <property type="entry name" value="Alkaline Phosphatase, subunit A"/>
    <property type="match status" value="1"/>
</dbReference>
<evidence type="ECO:0000256" key="5">
    <source>
        <dbReference type="SAM" id="SignalP"/>
    </source>
</evidence>